<dbReference type="AlphaFoldDB" id="A0A395HCE7"/>
<protein>
    <submittedName>
        <fullName evidence="1">Uncharacterized protein</fullName>
    </submittedName>
</protein>
<sequence>MYQLPPPKGFEEMATLEGLPVELHISILFTVPDLGSLGSLILASPAYYDTYQLVKEELLQNLLQEHYAGLINIADAITAIRSKGLYAYNIANKEKIIALLDSQHRSDEIRQREVSSGPLPDEPATIKEIIQLLQLHDMAIRVLEDYSRTTKQPFWIEHNTWANDHLPLALSEIEKRRVFRAFYRLQIYRNIFGSVERAFNQEKTFTSEESWQLFFSTMAPWEIEEFACLFQHYCHKYQGIIREVSDNLIQTGYTFLSELPEDLRVPTATFISDCDDLRYADEVPEQMSSIGPALLGQILRQQQFLARRNLVLVNARGFRYQFYDIGLWPFPDSSRDKVHFLYPADRFDFGTDMHGFRELLRTLPPSERPSIAWERIWLRAESRSPILFHDMFECGSENFYRLWGYALWEDERLRDWATPMLADDYPLWTTTKEWGHYLG</sequence>
<organism evidence="1 2">
    <name type="scientific">Aspergillus ibericus CBS 121593</name>
    <dbReference type="NCBI Taxonomy" id="1448316"/>
    <lineage>
        <taxon>Eukaryota</taxon>
        <taxon>Fungi</taxon>
        <taxon>Dikarya</taxon>
        <taxon>Ascomycota</taxon>
        <taxon>Pezizomycotina</taxon>
        <taxon>Eurotiomycetes</taxon>
        <taxon>Eurotiomycetidae</taxon>
        <taxon>Eurotiales</taxon>
        <taxon>Aspergillaceae</taxon>
        <taxon>Aspergillus</taxon>
        <taxon>Aspergillus subgen. Circumdati</taxon>
    </lineage>
</organism>
<gene>
    <name evidence="1" type="ORF">BO80DRAFT_478364</name>
</gene>
<dbReference type="VEuPathDB" id="FungiDB:BO80DRAFT_478364"/>
<evidence type="ECO:0000313" key="2">
    <source>
        <dbReference type="Proteomes" id="UP000249402"/>
    </source>
</evidence>
<dbReference type="EMBL" id="KZ824421">
    <property type="protein sequence ID" value="RAL05390.1"/>
    <property type="molecule type" value="Genomic_DNA"/>
</dbReference>
<keyword evidence="2" id="KW-1185">Reference proteome</keyword>
<dbReference type="RefSeq" id="XP_025579717.1">
    <property type="nucleotide sequence ID" value="XM_025723280.1"/>
</dbReference>
<dbReference type="GeneID" id="37228145"/>
<dbReference type="OrthoDB" id="5427059at2759"/>
<reference evidence="1 2" key="1">
    <citation type="submission" date="2018-02" db="EMBL/GenBank/DDBJ databases">
        <title>The genomes of Aspergillus section Nigri reveals drivers in fungal speciation.</title>
        <authorList>
            <consortium name="DOE Joint Genome Institute"/>
            <person name="Vesth T.C."/>
            <person name="Nybo J."/>
            <person name="Theobald S."/>
            <person name="Brandl J."/>
            <person name="Frisvad J.C."/>
            <person name="Nielsen K.F."/>
            <person name="Lyhne E.K."/>
            <person name="Kogle M.E."/>
            <person name="Kuo A."/>
            <person name="Riley R."/>
            <person name="Clum A."/>
            <person name="Nolan M."/>
            <person name="Lipzen A."/>
            <person name="Salamov A."/>
            <person name="Henrissat B."/>
            <person name="Wiebenga A."/>
            <person name="De vries R.P."/>
            <person name="Grigoriev I.V."/>
            <person name="Mortensen U.H."/>
            <person name="Andersen M.R."/>
            <person name="Baker S.E."/>
        </authorList>
    </citation>
    <scope>NUCLEOTIDE SEQUENCE [LARGE SCALE GENOMIC DNA]</scope>
    <source>
        <strain evidence="1 2">CBS 121593</strain>
    </source>
</reference>
<evidence type="ECO:0000313" key="1">
    <source>
        <dbReference type="EMBL" id="RAL05390.1"/>
    </source>
</evidence>
<proteinExistence type="predicted"/>
<name>A0A395HCE7_9EURO</name>
<accession>A0A395HCE7</accession>
<dbReference type="Proteomes" id="UP000249402">
    <property type="component" value="Unassembled WGS sequence"/>
</dbReference>